<feature type="non-terminal residue" evidence="1">
    <location>
        <position position="1"/>
    </location>
</feature>
<organism evidence="1">
    <name type="scientific">marine sediment metagenome</name>
    <dbReference type="NCBI Taxonomy" id="412755"/>
    <lineage>
        <taxon>unclassified sequences</taxon>
        <taxon>metagenomes</taxon>
        <taxon>ecological metagenomes</taxon>
    </lineage>
</organism>
<dbReference type="AlphaFoldDB" id="A0A0F8Y6Y0"/>
<dbReference type="EMBL" id="LAZR01068301">
    <property type="protein sequence ID" value="KKK49899.1"/>
    <property type="molecule type" value="Genomic_DNA"/>
</dbReference>
<proteinExistence type="predicted"/>
<reference evidence="1" key="1">
    <citation type="journal article" date="2015" name="Nature">
        <title>Complex archaea that bridge the gap between prokaryotes and eukaryotes.</title>
        <authorList>
            <person name="Spang A."/>
            <person name="Saw J.H."/>
            <person name="Jorgensen S.L."/>
            <person name="Zaremba-Niedzwiedzka K."/>
            <person name="Martijn J."/>
            <person name="Lind A.E."/>
            <person name="van Eijk R."/>
            <person name="Schleper C."/>
            <person name="Guy L."/>
            <person name="Ettema T.J."/>
        </authorList>
    </citation>
    <scope>NUCLEOTIDE SEQUENCE</scope>
</reference>
<accession>A0A0F8Y6Y0</accession>
<evidence type="ECO:0000313" key="1">
    <source>
        <dbReference type="EMBL" id="KKK49899.1"/>
    </source>
</evidence>
<comment type="caution">
    <text evidence="1">The sequence shown here is derived from an EMBL/GenBank/DDBJ whole genome shotgun (WGS) entry which is preliminary data.</text>
</comment>
<sequence>KPYVDFDSFEDLAKENAPAVAVIKTDPRVQNAQERLEHESRFRVKTREGEGFERLEGTRVEQEKLQLEDDATFNRDEMVVSVWKDNFRGRQAEFFARRSQIVEDFGLKFGTDKKGVNAAIDAYFGVDAEEFKNLLTGGVEWDRFFAARDAALEDLSPTNLQLVRNYLRRFDTPTAREFRKAQEDLDEYWAVEDLVWSRLRENEEFSPFLNLNDYLASKLQSLIDSGVPRGDALRTLSSLAVISNVTSLVAKLRNRYRLANPDKDALLGKWYGLSPAKPSGGGLGADRGRRLGRRIGR</sequence>
<name>A0A0F8Y6Y0_9ZZZZ</name>
<protein>
    <submittedName>
        <fullName evidence="1">Uncharacterized protein</fullName>
    </submittedName>
</protein>
<gene>
    <name evidence="1" type="ORF">LCGC14_3130410</name>
</gene>